<keyword evidence="3" id="KW-0418">Kinase</keyword>
<dbReference type="AlphaFoldDB" id="A0A3E0WL65"/>
<proteinExistence type="predicted"/>
<dbReference type="Proteomes" id="UP000256763">
    <property type="component" value="Unassembled WGS sequence"/>
</dbReference>
<protein>
    <submittedName>
        <fullName evidence="3">Nucleoside diphosphate kinase regulator</fullName>
    </submittedName>
</protein>
<dbReference type="OrthoDB" id="192847at2"/>
<dbReference type="GO" id="GO:0006354">
    <property type="term" value="P:DNA-templated transcription elongation"/>
    <property type="evidence" value="ECO:0007669"/>
    <property type="project" value="TreeGrafter"/>
</dbReference>
<keyword evidence="3" id="KW-0808">Transferase</keyword>
<dbReference type="NCBIfam" id="NF004396">
    <property type="entry name" value="PRK05753.1"/>
    <property type="match status" value="1"/>
</dbReference>
<name>A0A3E0WL65_9GAMM</name>
<reference evidence="4" key="1">
    <citation type="submission" date="2017-05" db="EMBL/GenBank/DDBJ databases">
        <authorList>
            <person name="Sharma S."/>
            <person name="Sidhu C."/>
            <person name="Pinnaka A.K."/>
        </authorList>
    </citation>
    <scope>NUCLEOTIDE SEQUENCE [LARGE SCALE GENOMIC DNA]</scope>
    <source>
        <strain evidence="4">AK93</strain>
    </source>
</reference>
<evidence type="ECO:0000313" key="3">
    <source>
        <dbReference type="EMBL" id="RFA32943.1"/>
    </source>
</evidence>
<feature type="domain" description="Transcription elongation factor GreA/GreB C-terminal" evidence="1">
    <location>
        <begin position="54"/>
        <end position="126"/>
    </location>
</feature>
<dbReference type="RefSeq" id="WP_116303307.1">
    <property type="nucleotide sequence ID" value="NZ_NFZV01000020.1"/>
</dbReference>
<dbReference type="InterPro" id="IPR029462">
    <property type="entry name" value="Rnk_N"/>
</dbReference>
<organism evidence="3 4">
    <name type="scientific">Alkalilimnicola ehrlichii</name>
    <dbReference type="NCBI Taxonomy" id="351052"/>
    <lineage>
        <taxon>Bacteria</taxon>
        <taxon>Pseudomonadati</taxon>
        <taxon>Pseudomonadota</taxon>
        <taxon>Gammaproteobacteria</taxon>
        <taxon>Chromatiales</taxon>
        <taxon>Ectothiorhodospiraceae</taxon>
        <taxon>Alkalilimnicola</taxon>
    </lineage>
</organism>
<dbReference type="GO" id="GO:0003677">
    <property type="term" value="F:DNA binding"/>
    <property type="evidence" value="ECO:0007669"/>
    <property type="project" value="InterPro"/>
</dbReference>
<dbReference type="SUPFAM" id="SSF54534">
    <property type="entry name" value="FKBP-like"/>
    <property type="match status" value="1"/>
</dbReference>
<dbReference type="PANTHER" id="PTHR30437:SF5">
    <property type="entry name" value="REGULATOR OF NUCLEOSIDE DIPHOSPHATE KINASE"/>
    <property type="match status" value="1"/>
</dbReference>
<dbReference type="Pfam" id="PF14760">
    <property type="entry name" value="Rnk_N"/>
    <property type="match status" value="1"/>
</dbReference>
<comment type="caution">
    <text evidence="3">The sequence shown here is derived from an EMBL/GenBank/DDBJ whole genome shotgun (WGS) entry which is preliminary data.</text>
</comment>
<dbReference type="GO" id="GO:0070063">
    <property type="term" value="F:RNA polymerase binding"/>
    <property type="evidence" value="ECO:0007669"/>
    <property type="project" value="InterPro"/>
</dbReference>
<dbReference type="Pfam" id="PF01272">
    <property type="entry name" value="GreA_GreB"/>
    <property type="match status" value="1"/>
</dbReference>
<dbReference type="Gene3D" id="1.10.286.20">
    <property type="match status" value="1"/>
</dbReference>
<dbReference type="FunFam" id="3.10.50.30:FF:000002">
    <property type="entry name" value="Regulator of nucleoside diphosphate kinase"/>
    <property type="match status" value="1"/>
</dbReference>
<evidence type="ECO:0000259" key="1">
    <source>
        <dbReference type="Pfam" id="PF01272"/>
    </source>
</evidence>
<keyword evidence="4" id="KW-1185">Reference proteome</keyword>
<dbReference type="GO" id="GO:0032784">
    <property type="term" value="P:regulation of DNA-templated transcription elongation"/>
    <property type="evidence" value="ECO:0007669"/>
    <property type="project" value="InterPro"/>
</dbReference>
<accession>A0A3E0WL65</accession>
<dbReference type="InterPro" id="IPR023459">
    <property type="entry name" value="Tscrpt_elong_fac_GreA/B_fam"/>
</dbReference>
<dbReference type="InterPro" id="IPR036953">
    <property type="entry name" value="GreA/GreB_C_sf"/>
</dbReference>
<dbReference type="PANTHER" id="PTHR30437">
    <property type="entry name" value="TRANSCRIPTION ELONGATION FACTOR GREA"/>
    <property type="match status" value="1"/>
</dbReference>
<evidence type="ECO:0000313" key="4">
    <source>
        <dbReference type="Proteomes" id="UP000256763"/>
    </source>
</evidence>
<dbReference type="InterPro" id="IPR001437">
    <property type="entry name" value="Tscrpt_elong_fac_GreA/B_C"/>
</dbReference>
<dbReference type="GO" id="GO:0016301">
    <property type="term" value="F:kinase activity"/>
    <property type="evidence" value="ECO:0007669"/>
    <property type="project" value="UniProtKB-KW"/>
</dbReference>
<feature type="domain" description="Regulator of nucleoside diphosphate kinase N-terminal" evidence="2">
    <location>
        <begin position="5"/>
        <end position="44"/>
    </location>
</feature>
<dbReference type="Gene3D" id="3.10.50.30">
    <property type="entry name" value="Transcription elongation factor, GreA/GreB, C-terminal domain"/>
    <property type="match status" value="1"/>
</dbReference>
<sequence length="137" mass="15107">MAELPNITVSSLDLERIEALLDELPPNAAAQLKGLEEELERAEVLEPEEIPPTLVTMNSTVRFVEEESGKEFELTLCYPHAVDGKPGKVSILAPVGSALLGLSVGQVIDWPRPDGRSIRVRVVDLMYQPERAGDYNR</sequence>
<dbReference type="EMBL" id="NFZW01000024">
    <property type="protein sequence ID" value="RFA32943.1"/>
    <property type="molecule type" value="Genomic_DNA"/>
</dbReference>
<evidence type="ECO:0000259" key="2">
    <source>
        <dbReference type="Pfam" id="PF14760"/>
    </source>
</evidence>
<gene>
    <name evidence="3" type="ORF">CAL65_18575</name>
</gene>